<dbReference type="Gene3D" id="3.20.20.370">
    <property type="entry name" value="Glycoside hydrolase/deacetylase"/>
    <property type="match status" value="1"/>
</dbReference>
<proteinExistence type="predicted"/>
<dbReference type="PANTHER" id="PTHR45985:SF8">
    <property type="entry name" value="CHITIN DEACETYLASE-LIKE 9, ISOFORM A"/>
    <property type="match status" value="1"/>
</dbReference>
<dbReference type="InterPro" id="IPR011330">
    <property type="entry name" value="Glyco_hydro/deAcase_b/a-brl"/>
</dbReference>
<accession>A0ABM1DRU7</accession>
<evidence type="ECO:0000313" key="1">
    <source>
        <dbReference type="Proteomes" id="UP000695022"/>
    </source>
</evidence>
<organism evidence="1 2">
    <name type="scientific">Priapulus caudatus</name>
    <name type="common">Priapulid worm</name>
    <dbReference type="NCBI Taxonomy" id="37621"/>
    <lineage>
        <taxon>Eukaryota</taxon>
        <taxon>Metazoa</taxon>
        <taxon>Ecdysozoa</taxon>
        <taxon>Scalidophora</taxon>
        <taxon>Priapulida</taxon>
        <taxon>Priapulimorpha</taxon>
        <taxon>Priapulimorphida</taxon>
        <taxon>Priapulidae</taxon>
        <taxon>Priapulus</taxon>
    </lineage>
</organism>
<keyword evidence="1" id="KW-1185">Reference proteome</keyword>
<evidence type="ECO:0000313" key="2">
    <source>
        <dbReference type="RefSeq" id="XP_014662668.1"/>
    </source>
</evidence>
<dbReference type="GeneID" id="106805543"/>
<dbReference type="InterPro" id="IPR052740">
    <property type="entry name" value="CE4"/>
</dbReference>
<dbReference type="PANTHER" id="PTHR45985">
    <property type="match status" value="1"/>
</dbReference>
<sequence>MRNLYTEGHTLASLSLSKRSPSWWPTASTDQLRQEFSDHRKLIKYLAGVPESDVIGAIAPYLEISNNYVAALEAEGYAYDFSMPSRKSPPAYYPHTLHYRSSLVDECVVKGCPTRSFNLWTFPMLDWIDPKTGRICGNQIDGCNVGNRADKIYKFMLFNFNRHFEANRAPFPLYLRPGWLESNYAARAEALTRFLAHLEELDSVYLVDFNSAYRYMNMPDDLRGSFGNAEWQECPGEGSLQPCTASNTIECKYADIVPSYAQRWQPPVNISFTTCAVTTCPPNYPFTGNPYGE</sequence>
<gene>
    <name evidence="2" type="primary">LOC106805543</name>
</gene>
<dbReference type="CDD" id="cd00102">
    <property type="entry name" value="IPT"/>
    <property type="match status" value="1"/>
</dbReference>
<name>A0ABM1DRU7_PRICU</name>
<dbReference type="RefSeq" id="XP_014662668.1">
    <property type="nucleotide sequence ID" value="XM_014807182.1"/>
</dbReference>
<dbReference type="Proteomes" id="UP000695022">
    <property type="component" value="Unplaced"/>
</dbReference>
<dbReference type="SUPFAM" id="SSF88713">
    <property type="entry name" value="Glycoside hydrolase/deacetylase"/>
    <property type="match status" value="1"/>
</dbReference>
<reference evidence="2" key="1">
    <citation type="submission" date="2025-08" db="UniProtKB">
        <authorList>
            <consortium name="RefSeq"/>
        </authorList>
    </citation>
    <scope>IDENTIFICATION</scope>
</reference>
<protein>
    <submittedName>
        <fullName evidence="2">Uncharacterized protein LOC106805543</fullName>
    </submittedName>
</protein>